<protein>
    <recommendedName>
        <fullName evidence="3">Zincin peptidase</fullName>
    </recommendedName>
</protein>
<feature type="transmembrane region" description="Helical" evidence="1">
    <location>
        <begin position="159"/>
        <end position="183"/>
    </location>
</feature>
<gene>
    <name evidence="2" type="ORF">SDC9_39988</name>
</gene>
<evidence type="ECO:0000256" key="1">
    <source>
        <dbReference type="SAM" id="Phobius"/>
    </source>
</evidence>
<evidence type="ECO:0008006" key="3">
    <source>
        <dbReference type="Google" id="ProtNLM"/>
    </source>
</evidence>
<name>A0A644VR37_9ZZZZ</name>
<dbReference type="EMBL" id="VSSQ01000405">
    <property type="protein sequence ID" value="MPL93841.1"/>
    <property type="molecule type" value="Genomic_DNA"/>
</dbReference>
<proteinExistence type="predicted"/>
<keyword evidence="1" id="KW-0472">Membrane</keyword>
<dbReference type="AlphaFoldDB" id="A0A644VR37"/>
<keyword evidence="1" id="KW-0812">Transmembrane</keyword>
<feature type="transmembrane region" description="Helical" evidence="1">
    <location>
        <begin position="134"/>
        <end position="153"/>
    </location>
</feature>
<keyword evidence="1" id="KW-1133">Transmembrane helix</keyword>
<dbReference type="InterPro" id="IPR021683">
    <property type="entry name" value="DUF3267"/>
</dbReference>
<sequence length="205" mass="23573">MKYIKNIPSTDYLICENLLSNGWKKLKEPKNVKAAILYSFPIMIISFFIELILIFFLYQPFKDIIKGDSELKLELTLNLNIFGYLVAIIIFLFIHELIHAIYVPNMLKSNKTYWGFNGMFAFVYTEEKIKKSRFIIISLMPYITLSFMLPMILSILGILNGFICVLCLLNAGGSCVDLLNIILISFQVPNGGYVISNGHNTYYKH</sequence>
<feature type="transmembrane region" description="Helical" evidence="1">
    <location>
        <begin position="81"/>
        <end position="103"/>
    </location>
</feature>
<dbReference type="Pfam" id="PF11667">
    <property type="entry name" value="DUF3267"/>
    <property type="match status" value="1"/>
</dbReference>
<accession>A0A644VR37</accession>
<evidence type="ECO:0000313" key="2">
    <source>
        <dbReference type="EMBL" id="MPL93841.1"/>
    </source>
</evidence>
<feature type="transmembrane region" description="Helical" evidence="1">
    <location>
        <begin position="35"/>
        <end position="61"/>
    </location>
</feature>
<reference evidence="2" key="1">
    <citation type="submission" date="2019-08" db="EMBL/GenBank/DDBJ databases">
        <authorList>
            <person name="Kucharzyk K."/>
            <person name="Murdoch R.W."/>
            <person name="Higgins S."/>
            <person name="Loffler F."/>
        </authorList>
    </citation>
    <scope>NUCLEOTIDE SEQUENCE</scope>
</reference>
<comment type="caution">
    <text evidence="2">The sequence shown here is derived from an EMBL/GenBank/DDBJ whole genome shotgun (WGS) entry which is preliminary data.</text>
</comment>
<organism evidence="2">
    <name type="scientific">bioreactor metagenome</name>
    <dbReference type="NCBI Taxonomy" id="1076179"/>
    <lineage>
        <taxon>unclassified sequences</taxon>
        <taxon>metagenomes</taxon>
        <taxon>ecological metagenomes</taxon>
    </lineage>
</organism>